<gene>
    <name evidence="2" type="ORF">HPP92_018654</name>
</gene>
<dbReference type="EMBL" id="JADCNL010000009">
    <property type="protein sequence ID" value="KAG0467074.1"/>
    <property type="molecule type" value="Genomic_DNA"/>
</dbReference>
<feature type="region of interest" description="Disordered" evidence="1">
    <location>
        <begin position="219"/>
        <end position="253"/>
    </location>
</feature>
<evidence type="ECO:0000313" key="2">
    <source>
        <dbReference type="EMBL" id="KAG0467074.1"/>
    </source>
</evidence>
<keyword evidence="3" id="KW-1185">Reference proteome</keyword>
<sequence length="253" mass="28118">METSAKAAINVNEIFHEIEVATVSGSTAEHWWDDFSGKKQKTRAKRHLLVALENNDEISILFVIKGTKCKQTFHNSVDKQRFDGFFLDKCEEGIKITSPFPLNNTKACADRSLQSLGKATENSSAMLGDVQNEVFMSNPLSGQVAPLVYNHGGHRPHLKQPHCGRLGRKKADKRASPSREGLSSFFQNQMAGSTHVLADHVFANFCVLPLFFQRGRRMRANTPSGGGDSRGSSWRSSKTGEEAAARQRQKSRR</sequence>
<proteinExistence type="predicted"/>
<reference evidence="2 3" key="1">
    <citation type="journal article" date="2020" name="Nat. Food">
        <title>A phased Vanilla planifolia genome enables genetic improvement of flavour and production.</title>
        <authorList>
            <person name="Hasing T."/>
            <person name="Tang H."/>
            <person name="Brym M."/>
            <person name="Khazi F."/>
            <person name="Huang T."/>
            <person name="Chambers A.H."/>
        </authorList>
    </citation>
    <scope>NUCLEOTIDE SEQUENCE [LARGE SCALE GENOMIC DNA]</scope>
    <source>
        <tissue evidence="2">Leaf</tissue>
    </source>
</reference>
<dbReference type="Proteomes" id="UP000636800">
    <property type="component" value="Unassembled WGS sequence"/>
</dbReference>
<evidence type="ECO:0000256" key="1">
    <source>
        <dbReference type="SAM" id="MobiDB-lite"/>
    </source>
</evidence>
<comment type="caution">
    <text evidence="2">The sequence shown here is derived from an EMBL/GenBank/DDBJ whole genome shotgun (WGS) entry which is preliminary data.</text>
</comment>
<organism evidence="2 3">
    <name type="scientific">Vanilla planifolia</name>
    <name type="common">Vanilla</name>
    <dbReference type="NCBI Taxonomy" id="51239"/>
    <lineage>
        <taxon>Eukaryota</taxon>
        <taxon>Viridiplantae</taxon>
        <taxon>Streptophyta</taxon>
        <taxon>Embryophyta</taxon>
        <taxon>Tracheophyta</taxon>
        <taxon>Spermatophyta</taxon>
        <taxon>Magnoliopsida</taxon>
        <taxon>Liliopsida</taxon>
        <taxon>Asparagales</taxon>
        <taxon>Orchidaceae</taxon>
        <taxon>Vanilloideae</taxon>
        <taxon>Vanilleae</taxon>
        <taxon>Vanilla</taxon>
    </lineage>
</organism>
<name>A0A835Q7E9_VANPL</name>
<dbReference type="AlphaFoldDB" id="A0A835Q7E9"/>
<protein>
    <submittedName>
        <fullName evidence="2">Uncharacterized protein</fullName>
    </submittedName>
</protein>
<dbReference type="OrthoDB" id="4062651at2759"/>
<feature type="compositionally biased region" description="Basic residues" evidence="1">
    <location>
        <begin position="155"/>
        <end position="172"/>
    </location>
</feature>
<evidence type="ECO:0000313" key="3">
    <source>
        <dbReference type="Proteomes" id="UP000636800"/>
    </source>
</evidence>
<accession>A0A835Q7E9</accession>
<feature type="region of interest" description="Disordered" evidence="1">
    <location>
        <begin position="155"/>
        <end position="181"/>
    </location>
</feature>